<keyword evidence="2" id="KW-1185">Reference proteome</keyword>
<sequence length="39" mass="4433">MRSLCKLNISQAKLPLKAGANELTELQILFLRQMALNDF</sequence>
<protein>
    <submittedName>
        <fullName evidence="1">Uncharacterized protein</fullName>
    </submittedName>
</protein>
<reference evidence="1 2" key="1">
    <citation type="journal article" date="2008" name="Proc. Natl. Acad. Sci. U.S.A.">
        <title>Niche adaptation and genome expansion in the chlorophyll d-producing cyanobacterium Acaryochloris marina.</title>
        <authorList>
            <person name="Swingley W.D."/>
            <person name="Chen M."/>
            <person name="Cheung P.C."/>
            <person name="Conrad A.L."/>
            <person name="Dejesa L.C."/>
            <person name="Hao J."/>
            <person name="Honchak B.M."/>
            <person name="Karbach L.E."/>
            <person name="Kurdoglu A."/>
            <person name="Lahiri S."/>
            <person name="Mastrian S.D."/>
            <person name="Miyashita H."/>
            <person name="Page L."/>
            <person name="Ramakrishna P."/>
            <person name="Satoh S."/>
            <person name="Sattley W.M."/>
            <person name="Shimada Y."/>
            <person name="Taylor H.L."/>
            <person name="Tomo T."/>
            <person name="Tsuchiya T."/>
            <person name="Wang Z.T."/>
            <person name="Raymond J."/>
            <person name="Mimuro M."/>
            <person name="Blankenship R.E."/>
            <person name="Touchman J.W."/>
        </authorList>
    </citation>
    <scope>NUCLEOTIDE SEQUENCE [LARGE SCALE GENOMIC DNA]</scope>
    <source>
        <strain evidence="2">MBIC 11017</strain>
        <plasmid evidence="2">Plasmid pREB6</plasmid>
    </source>
</reference>
<proteinExistence type="predicted"/>
<dbReference type="AlphaFoldDB" id="A8ZQ07"/>
<name>A8ZQ07_ACAM1</name>
<dbReference type="KEGG" id="amr:AM1_F0025"/>
<dbReference type="HOGENOM" id="CLU_3303036_0_0_3"/>
<keyword evidence="1" id="KW-0614">Plasmid</keyword>
<evidence type="ECO:0000313" key="2">
    <source>
        <dbReference type="Proteomes" id="UP000000268"/>
    </source>
</evidence>
<dbReference type="Proteomes" id="UP000000268">
    <property type="component" value="Plasmid pREB6"/>
</dbReference>
<geneLocation type="plasmid" evidence="1 2">
    <name>pREB6</name>
</geneLocation>
<organism evidence="1 2">
    <name type="scientific">Acaryochloris marina (strain MBIC 11017)</name>
    <dbReference type="NCBI Taxonomy" id="329726"/>
    <lineage>
        <taxon>Bacteria</taxon>
        <taxon>Bacillati</taxon>
        <taxon>Cyanobacteriota</taxon>
        <taxon>Cyanophyceae</taxon>
        <taxon>Acaryochloridales</taxon>
        <taxon>Acaryochloridaceae</taxon>
        <taxon>Acaryochloris</taxon>
    </lineage>
</organism>
<gene>
    <name evidence="1" type="ordered locus">AM1_F0025</name>
</gene>
<accession>A8ZQ07</accession>
<dbReference type="EMBL" id="CP000843">
    <property type="protein sequence ID" value="ABW33157.1"/>
    <property type="molecule type" value="Genomic_DNA"/>
</dbReference>
<evidence type="ECO:0000313" key="1">
    <source>
        <dbReference type="EMBL" id="ABW33157.1"/>
    </source>
</evidence>